<dbReference type="RefSeq" id="WP_184660147.1">
    <property type="nucleotide sequence ID" value="NZ_CP031518.1"/>
</dbReference>
<keyword evidence="1" id="KW-0808">Transferase</keyword>
<dbReference type="NCBIfam" id="NF040637">
    <property type="entry name" value="CatA_like_2"/>
    <property type="match status" value="1"/>
</dbReference>
<dbReference type="EC" id="2.3.1.28" evidence="1"/>
<dbReference type="InterPro" id="IPR023213">
    <property type="entry name" value="CAT-like_dom_sf"/>
</dbReference>
<comment type="caution">
    <text evidence="1">The sequence shown here is derived from an EMBL/GenBank/DDBJ whole genome shotgun (WGS) entry which is preliminary data.</text>
</comment>
<sequence length="218" mass="24985">MNLEKDVSENKPVEVNPEDTTRAMAYKLWMKAPNPMVTFFKTLDVTNLVKISRKKHLKFNMLLDWCIGKAASSIKEFYTLPVGDRLLQYKNLAVNTIVKNKDGEVNSCDLLFSDNLKVFNRYYLKHTANLAEKCTDRDLSDSCMVIGTSAIIDTEIDGAVGMNSGIFNNPFIIWGKYKKLWFRYKLSLSFQFHHTQMDGAHAGKFLANLQNEIEKLKV</sequence>
<dbReference type="SUPFAM" id="SSF52777">
    <property type="entry name" value="CoA-dependent acyltransferases"/>
    <property type="match status" value="1"/>
</dbReference>
<organism evidence="1 2">
    <name type="scientific">Treponema ruminis</name>
    <dbReference type="NCBI Taxonomy" id="744515"/>
    <lineage>
        <taxon>Bacteria</taxon>
        <taxon>Pseudomonadati</taxon>
        <taxon>Spirochaetota</taxon>
        <taxon>Spirochaetia</taxon>
        <taxon>Spirochaetales</taxon>
        <taxon>Treponemataceae</taxon>
        <taxon>Treponema</taxon>
    </lineage>
</organism>
<reference evidence="1 2" key="1">
    <citation type="submission" date="2020-08" db="EMBL/GenBank/DDBJ databases">
        <title>Genomic Encyclopedia of Type Strains, Phase IV (KMG-IV): sequencing the most valuable type-strain genomes for metagenomic binning, comparative biology and taxonomic classification.</title>
        <authorList>
            <person name="Goeker M."/>
        </authorList>
    </citation>
    <scope>NUCLEOTIDE SEQUENCE [LARGE SCALE GENOMIC DNA]</scope>
    <source>
        <strain evidence="1 2">DSM 103462</strain>
    </source>
</reference>
<dbReference type="PANTHER" id="PTHR38474:SF1">
    <property type="entry name" value="SLR0299 PROTEIN"/>
    <property type="match status" value="1"/>
</dbReference>
<dbReference type="AlphaFoldDB" id="A0A7W8LMK8"/>
<dbReference type="SMART" id="SM01059">
    <property type="entry name" value="CAT"/>
    <property type="match status" value="1"/>
</dbReference>
<gene>
    <name evidence="1" type="ORF">HNP76_002047</name>
</gene>
<proteinExistence type="predicted"/>
<dbReference type="GO" id="GO:0008811">
    <property type="term" value="F:chloramphenicol O-acetyltransferase activity"/>
    <property type="evidence" value="ECO:0007669"/>
    <property type="project" value="UniProtKB-EC"/>
</dbReference>
<dbReference type="Pfam" id="PF00302">
    <property type="entry name" value="CAT"/>
    <property type="match status" value="1"/>
</dbReference>
<accession>A0A7W8LMK8</accession>
<keyword evidence="2" id="KW-1185">Reference proteome</keyword>
<evidence type="ECO:0000313" key="1">
    <source>
        <dbReference type="EMBL" id="MBB5226666.1"/>
    </source>
</evidence>
<dbReference type="InterPro" id="IPR001707">
    <property type="entry name" value="Cmp_AcTrfase"/>
</dbReference>
<protein>
    <submittedName>
        <fullName evidence="1">Chloramphenicol O-acetyltransferase type A</fullName>
        <ecNumber evidence="1">2.3.1.28</ecNumber>
    </submittedName>
</protein>
<name>A0A7W8LMK8_9SPIR</name>
<dbReference type="Proteomes" id="UP000518887">
    <property type="component" value="Unassembled WGS sequence"/>
</dbReference>
<keyword evidence="1" id="KW-0012">Acyltransferase</keyword>
<dbReference type="EMBL" id="JACHFQ010000006">
    <property type="protein sequence ID" value="MBB5226666.1"/>
    <property type="molecule type" value="Genomic_DNA"/>
</dbReference>
<dbReference type="PANTHER" id="PTHR38474">
    <property type="entry name" value="SLR0299 PROTEIN"/>
    <property type="match status" value="1"/>
</dbReference>
<evidence type="ECO:0000313" key="2">
    <source>
        <dbReference type="Proteomes" id="UP000518887"/>
    </source>
</evidence>
<dbReference type="Gene3D" id="3.30.559.10">
    <property type="entry name" value="Chloramphenicol acetyltransferase-like domain"/>
    <property type="match status" value="1"/>
</dbReference>